<keyword evidence="4" id="KW-1133">Transmembrane helix</keyword>
<accession>A0ABW5GIR9</accession>
<feature type="transmembrane region" description="Helical" evidence="4">
    <location>
        <begin position="137"/>
        <end position="156"/>
    </location>
</feature>
<dbReference type="InterPro" id="IPR050482">
    <property type="entry name" value="Sensor_HK_TwoCompSys"/>
</dbReference>
<dbReference type="Gene3D" id="1.20.5.1930">
    <property type="match status" value="1"/>
</dbReference>
<dbReference type="CDD" id="cd16917">
    <property type="entry name" value="HATPase_UhpB-NarQ-NarX-like"/>
    <property type="match status" value="1"/>
</dbReference>
<dbReference type="EMBL" id="JBHUKU010000009">
    <property type="protein sequence ID" value="MFD2460750.1"/>
    <property type="molecule type" value="Genomic_DNA"/>
</dbReference>
<dbReference type="InterPro" id="IPR036890">
    <property type="entry name" value="HATPase_C_sf"/>
</dbReference>
<keyword evidence="4" id="KW-0472">Membrane</keyword>
<dbReference type="InterPro" id="IPR011712">
    <property type="entry name" value="Sig_transdc_His_kin_sub3_dim/P"/>
</dbReference>
<evidence type="ECO:0000259" key="5">
    <source>
        <dbReference type="PROSITE" id="PS50109"/>
    </source>
</evidence>
<dbReference type="Pfam" id="PF07730">
    <property type="entry name" value="HisKA_3"/>
    <property type="match status" value="1"/>
</dbReference>
<dbReference type="PANTHER" id="PTHR24421">
    <property type="entry name" value="NITRATE/NITRITE SENSOR PROTEIN NARX-RELATED"/>
    <property type="match status" value="1"/>
</dbReference>
<feature type="domain" description="Histidine kinase" evidence="5">
    <location>
        <begin position="199"/>
        <end position="387"/>
    </location>
</feature>
<evidence type="ECO:0000313" key="6">
    <source>
        <dbReference type="EMBL" id="MFD2460750.1"/>
    </source>
</evidence>
<evidence type="ECO:0000256" key="1">
    <source>
        <dbReference type="ARBA" id="ARBA00022679"/>
    </source>
</evidence>
<keyword evidence="7" id="KW-1185">Reference proteome</keyword>
<dbReference type="GO" id="GO:0016301">
    <property type="term" value="F:kinase activity"/>
    <property type="evidence" value="ECO:0007669"/>
    <property type="project" value="UniProtKB-KW"/>
</dbReference>
<keyword evidence="3" id="KW-0902">Two-component regulatory system</keyword>
<protein>
    <submittedName>
        <fullName evidence="6">Sensor histidine kinase</fullName>
    </submittedName>
</protein>
<dbReference type="SMART" id="SM00387">
    <property type="entry name" value="HATPase_c"/>
    <property type="match status" value="1"/>
</dbReference>
<feature type="transmembrane region" description="Helical" evidence="4">
    <location>
        <begin position="74"/>
        <end position="102"/>
    </location>
</feature>
<sequence length="387" mass="41767">MRPAWQRFHWLWDVVFCIAYAGTLVYVLLDDAAPAAKLVAGAALTGIALAYLLEGRRSLFREGSDTRRWLFAGVILLLIAVAMFADSTASFGLFIVCPLVYMTLDFKPAAGLTSVAIVLSPVASITRQGIEPPVLRFLVPMIVILLFFSMLTGRYITGIIEESSARAELITRLETSQAEVARLSREAGTAAERERLAREIHDTLAQGFASIVALTQAIESELDTDPAAARRHLELTARTARENLGEARAMVAALAPADLTAGSLEEALRRLLDRLAEEHTMAVSYEVDSPLPTLPTAVEVVLLRSAQEALTNVRKHASASSVLVRVSAVDGWVRLLVHDDGTGFDPAAPADGFGLRGMRSRAEQIGGRLSVRSGHSKGTDVELEVPA</sequence>
<keyword evidence="1" id="KW-0808">Transferase</keyword>
<dbReference type="PROSITE" id="PS50109">
    <property type="entry name" value="HIS_KIN"/>
    <property type="match status" value="1"/>
</dbReference>
<evidence type="ECO:0000256" key="3">
    <source>
        <dbReference type="ARBA" id="ARBA00023012"/>
    </source>
</evidence>
<feature type="transmembrane region" description="Helical" evidence="4">
    <location>
        <begin position="35"/>
        <end position="53"/>
    </location>
</feature>
<dbReference type="RefSeq" id="WP_345394252.1">
    <property type="nucleotide sequence ID" value="NZ_BAABHG010000006.1"/>
</dbReference>
<dbReference type="Proteomes" id="UP001597419">
    <property type="component" value="Unassembled WGS sequence"/>
</dbReference>
<gene>
    <name evidence="6" type="ORF">ACFSYJ_19245</name>
</gene>
<dbReference type="SUPFAM" id="SSF55874">
    <property type="entry name" value="ATPase domain of HSP90 chaperone/DNA topoisomerase II/histidine kinase"/>
    <property type="match status" value="1"/>
</dbReference>
<comment type="caution">
    <text evidence="6">The sequence shown here is derived from an EMBL/GenBank/DDBJ whole genome shotgun (WGS) entry which is preliminary data.</text>
</comment>
<dbReference type="InterPro" id="IPR017205">
    <property type="entry name" value="Sig_transdc_His_kinase_ChrS"/>
</dbReference>
<evidence type="ECO:0000256" key="4">
    <source>
        <dbReference type="SAM" id="Phobius"/>
    </source>
</evidence>
<dbReference type="Gene3D" id="3.30.565.10">
    <property type="entry name" value="Histidine kinase-like ATPase, C-terminal domain"/>
    <property type="match status" value="1"/>
</dbReference>
<dbReference type="PANTHER" id="PTHR24421:SF62">
    <property type="entry name" value="SENSORY TRANSDUCTION HISTIDINE KINASE"/>
    <property type="match status" value="1"/>
</dbReference>
<dbReference type="PIRSF" id="PIRSF037434">
    <property type="entry name" value="STHK_ChrS"/>
    <property type="match status" value="1"/>
</dbReference>
<evidence type="ECO:0000256" key="2">
    <source>
        <dbReference type="ARBA" id="ARBA00022777"/>
    </source>
</evidence>
<feature type="transmembrane region" description="Helical" evidence="4">
    <location>
        <begin position="108"/>
        <end position="125"/>
    </location>
</feature>
<evidence type="ECO:0000313" key="7">
    <source>
        <dbReference type="Proteomes" id="UP001597419"/>
    </source>
</evidence>
<name>A0ABW5GIR9_9PSEU</name>
<proteinExistence type="predicted"/>
<reference evidence="7" key="1">
    <citation type="journal article" date="2019" name="Int. J. Syst. Evol. Microbiol.">
        <title>The Global Catalogue of Microorganisms (GCM) 10K type strain sequencing project: providing services to taxonomists for standard genome sequencing and annotation.</title>
        <authorList>
            <consortium name="The Broad Institute Genomics Platform"/>
            <consortium name="The Broad Institute Genome Sequencing Center for Infectious Disease"/>
            <person name="Wu L."/>
            <person name="Ma J."/>
        </authorList>
    </citation>
    <scope>NUCLEOTIDE SEQUENCE [LARGE SCALE GENOMIC DNA]</scope>
    <source>
        <strain evidence="7">CGMCC 4.7643</strain>
    </source>
</reference>
<dbReference type="InterPro" id="IPR005467">
    <property type="entry name" value="His_kinase_dom"/>
</dbReference>
<keyword evidence="4" id="KW-0812">Transmembrane</keyword>
<feature type="transmembrane region" description="Helical" evidence="4">
    <location>
        <begin position="10"/>
        <end position="29"/>
    </location>
</feature>
<organism evidence="6 7">
    <name type="scientific">Amycolatopsis samaneae</name>
    <dbReference type="NCBI Taxonomy" id="664691"/>
    <lineage>
        <taxon>Bacteria</taxon>
        <taxon>Bacillati</taxon>
        <taxon>Actinomycetota</taxon>
        <taxon>Actinomycetes</taxon>
        <taxon>Pseudonocardiales</taxon>
        <taxon>Pseudonocardiaceae</taxon>
        <taxon>Amycolatopsis</taxon>
    </lineage>
</organism>
<dbReference type="InterPro" id="IPR003594">
    <property type="entry name" value="HATPase_dom"/>
</dbReference>
<dbReference type="Pfam" id="PF02518">
    <property type="entry name" value="HATPase_c"/>
    <property type="match status" value="1"/>
</dbReference>
<keyword evidence="2 6" id="KW-0418">Kinase</keyword>